<dbReference type="SUPFAM" id="SSF159501">
    <property type="entry name" value="EreA/ChaN-like"/>
    <property type="match status" value="1"/>
</dbReference>
<evidence type="ECO:0000313" key="3">
    <source>
        <dbReference type="EMBL" id="CAG9173662.1"/>
    </source>
</evidence>
<comment type="caution">
    <text evidence="3">The sequence shown here is derived from an EMBL/GenBank/DDBJ whole genome shotgun (WGS) entry which is preliminary data.</text>
</comment>
<feature type="chain" id="PRO_5046140264" description="Haem-binding uptake Tiki superfamily ChaN domain-containing protein" evidence="1">
    <location>
        <begin position="25"/>
        <end position="302"/>
    </location>
</feature>
<dbReference type="InterPro" id="IPR007314">
    <property type="entry name" value="Cofac_haem-bd_dom"/>
</dbReference>
<sequence>MNLKGSFNAMPFLSSRLRCAVAIAAVLAAGCAATPPSPGPDAVSAAFAGKSYVLLGEVHDNAAGQQQRLAALTRAVEQGWRPAIAMEQFDRERQADIDRARRERPADADYLIAQAGGSGWQWPQYRPVVALALRYDLPLLAANLSRADAAKIVRGGLDGLFTPQERRQLGLDGALPPDLVSAQTAVLDEGHCGNFPKAMLPGMLNAQAARDAVMAATLRPYAARGAVLIAGNGHVRNDIGVPRWLGTGESKAVSVGYLERGQGNPAGFDRVVTVAPVERGDPCRGAVVGKAMPAAASVPAAR</sequence>
<reference evidence="3 4" key="1">
    <citation type="submission" date="2021-08" db="EMBL/GenBank/DDBJ databases">
        <authorList>
            <person name="Peeters C."/>
        </authorList>
    </citation>
    <scope>NUCLEOTIDE SEQUENCE [LARGE SCALE GENOMIC DNA]</scope>
    <source>
        <strain evidence="3 4">LMG 23992</strain>
    </source>
</reference>
<feature type="domain" description="Haem-binding uptake Tiki superfamily ChaN" evidence="2">
    <location>
        <begin position="45"/>
        <end position="245"/>
    </location>
</feature>
<keyword evidence="4" id="KW-1185">Reference proteome</keyword>
<dbReference type="Proteomes" id="UP000727654">
    <property type="component" value="Unassembled WGS sequence"/>
</dbReference>
<evidence type="ECO:0000313" key="4">
    <source>
        <dbReference type="Proteomes" id="UP000727654"/>
    </source>
</evidence>
<dbReference type="PROSITE" id="PS51257">
    <property type="entry name" value="PROKAR_LIPOPROTEIN"/>
    <property type="match status" value="1"/>
</dbReference>
<evidence type="ECO:0000259" key="2">
    <source>
        <dbReference type="Pfam" id="PF04187"/>
    </source>
</evidence>
<evidence type="ECO:0000256" key="1">
    <source>
        <dbReference type="SAM" id="SignalP"/>
    </source>
</evidence>
<organism evidence="3 4">
    <name type="scientific">Cupriavidus laharis</name>
    <dbReference type="NCBI Taxonomy" id="151654"/>
    <lineage>
        <taxon>Bacteria</taxon>
        <taxon>Pseudomonadati</taxon>
        <taxon>Pseudomonadota</taxon>
        <taxon>Betaproteobacteria</taxon>
        <taxon>Burkholderiales</taxon>
        <taxon>Burkholderiaceae</taxon>
        <taxon>Cupriavidus</taxon>
    </lineage>
</organism>
<dbReference type="CDD" id="cd14727">
    <property type="entry name" value="ChanN-like"/>
    <property type="match status" value="1"/>
</dbReference>
<protein>
    <recommendedName>
        <fullName evidence="2">Haem-binding uptake Tiki superfamily ChaN domain-containing protein</fullName>
    </recommendedName>
</protein>
<dbReference type="Gene3D" id="3.40.50.11550">
    <property type="match status" value="2"/>
</dbReference>
<proteinExistence type="predicted"/>
<dbReference type="EMBL" id="CAJZAI010000005">
    <property type="protein sequence ID" value="CAG9173662.1"/>
    <property type="molecule type" value="Genomic_DNA"/>
</dbReference>
<keyword evidence="1" id="KW-0732">Signal</keyword>
<gene>
    <name evidence="3" type="ORF">LMG23992_02511</name>
</gene>
<feature type="signal peptide" evidence="1">
    <location>
        <begin position="1"/>
        <end position="24"/>
    </location>
</feature>
<name>A0ABN7YP91_9BURK</name>
<accession>A0ABN7YP91</accession>
<dbReference type="Pfam" id="PF04187">
    <property type="entry name" value="Cofac_haem_bdg"/>
    <property type="match status" value="1"/>
</dbReference>